<dbReference type="SUPFAM" id="SSF56112">
    <property type="entry name" value="Protein kinase-like (PK-like)"/>
    <property type="match status" value="1"/>
</dbReference>
<dbReference type="FunFam" id="1.10.510.10:FF:001123">
    <property type="entry name" value="CK1/CK1/CK1-D protein kinase"/>
    <property type="match status" value="1"/>
</dbReference>
<dbReference type="AlphaFoldDB" id="A0A6J1R4V7"/>
<dbReference type="Pfam" id="PF00069">
    <property type="entry name" value="Pkinase"/>
    <property type="match status" value="1"/>
</dbReference>
<dbReference type="Proteomes" id="UP000504618">
    <property type="component" value="Unplaced"/>
</dbReference>
<sequence length="303" mass="34917">ISRTDYIHSRNFIHRDIKPDNFLMGLGKKGNLVYIIDFGLAKKYRDGRTHKHIPYRENKNLTGTARYASINTHLGIEQSRRDDLESLGYVLMYFNRGSLPWQGLKAATKRQKYERISEKKMSTPVEELCKGYPVEFASYLRYCRDLRFEERPDYSHLRQLFRTLFHGQGFTYDYVFDWNMLKFGNARQPTLPSAQQAPMHSQPSNVALPSGTNNDQEHRSRPYTRQCLPNASVATVGPTLGPNASLRAIRQKREMETRGDQDNQDKSDLQASGAGGQERRVSMRLHRRDTLLAAAGEMQPKSK</sequence>
<evidence type="ECO:0000313" key="5">
    <source>
        <dbReference type="RefSeq" id="XP_024888006.1"/>
    </source>
</evidence>
<dbReference type="InterPro" id="IPR050235">
    <property type="entry name" value="CK1_Ser-Thr_kinase"/>
</dbReference>
<feature type="compositionally biased region" description="Polar residues" evidence="2">
    <location>
        <begin position="189"/>
        <end position="214"/>
    </location>
</feature>
<evidence type="ECO:0000256" key="2">
    <source>
        <dbReference type="SAM" id="MobiDB-lite"/>
    </source>
</evidence>
<proteinExistence type="predicted"/>
<feature type="region of interest" description="Disordered" evidence="2">
    <location>
        <begin position="189"/>
        <end position="303"/>
    </location>
</feature>
<evidence type="ECO:0000313" key="4">
    <source>
        <dbReference type="Proteomes" id="UP000504618"/>
    </source>
</evidence>
<name>A0A6J1R4V7_9HYME</name>
<protein>
    <recommendedName>
        <fullName evidence="1">non-specific serine/threonine protein kinase</fullName>
        <ecNumber evidence="1">2.7.11.1</ecNumber>
    </recommendedName>
</protein>
<evidence type="ECO:0000259" key="3">
    <source>
        <dbReference type="PROSITE" id="PS50011"/>
    </source>
</evidence>
<dbReference type="InterPro" id="IPR008271">
    <property type="entry name" value="Ser/Thr_kinase_AS"/>
</dbReference>
<reference evidence="5" key="1">
    <citation type="submission" date="2025-08" db="UniProtKB">
        <authorList>
            <consortium name="RefSeq"/>
        </authorList>
    </citation>
    <scope>IDENTIFICATION</scope>
    <source>
        <tissue evidence="5">Whole body</tissue>
    </source>
</reference>
<feature type="non-terminal residue" evidence="5">
    <location>
        <position position="1"/>
    </location>
</feature>
<dbReference type="Gene3D" id="1.10.510.10">
    <property type="entry name" value="Transferase(Phosphotransferase) domain 1"/>
    <property type="match status" value="1"/>
</dbReference>
<dbReference type="PROSITE" id="PS50011">
    <property type="entry name" value="PROTEIN_KINASE_DOM"/>
    <property type="match status" value="1"/>
</dbReference>
<dbReference type="GO" id="GO:0004674">
    <property type="term" value="F:protein serine/threonine kinase activity"/>
    <property type="evidence" value="ECO:0007669"/>
    <property type="project" value="UniProtKB-EC"/>
</dbReference>
<evidence type="ECO:0000256" key="1">
    <source>
        <dbReference type="ARBA" id="ARBA00012513"/>
    </source>
</evidence>
<dbReference type="InterPro" id="IPR011009">
    <property type="entry name" value="Kinase-like_dom_sf"/>
</dbReference>
<dbReference type="GeneID" id="112464943"/>
<gene>
    <name evidence="5" type="primary">LOC112464943</name>
</gene>
<organism evidence="4 5">
    <name type="scientific">Temnothorax curvispinosus</name>
    <dbReference type="NCBI Taxonomy" id="300111"/>
    <lineage>
        <taxon>Eukaryota</taxon>
        <taxon>Metazoa</taxon>
        <taxon>Ecdysozoa</taxon>
        <taxon>Arthropoda</taxon>
        <taxon>Hexapoda</taxon>
        <taxon>Insecta</taxon>
        <taxon>Pterygota</taxon>
        <taxon>Neoptera</taxon>
        <taxon>Endopterygota</taxon>
        <taxon>Hymenoptera</taxon>
        <taxon>Apocrita</taxon>
        <taxon>Aculeata</taxon>
        <taxon>Formicoidea</taxon>
        <taxon>Formicidae</taxon>
        <taxon>Myrmicinae</taxon>
        <taxon>Temnothorax</taxon>
    </lineage>
</organism>
<dbReference type="EC" id="2.7.11.1" evidence="1"/>
<keyword evidence="4" id="KW-1185">Reference proteome</keyword>
<feature type="domain" description="Protein kinase" evidence="3">
    <location>
        <begin position="1"/>
        <end position="165"/>
    </location>
</feature>
<dbReference type="GO" id="GO:0005524">
    <property type="term" value="F:ATP binding"/>
    <property type="evidence" value="ECO:0007669"/>
    <property type="project" value="InterPro"/>
</dbReference>
<feature type="compositionally biased region" description="Basic and acidic residues" evidence="2">
    <location>
        <begin position="251"/>
        <end position="268"/>
    </location>
</feature>
<dbReference type="RefSeq" id="XP_024888006.1">
    <property type="nucleotide sequence ID" value="XM_025032238.1"/>
</dbReference>
<dbReference type="PANTHER" id="PTHR11909">
    <property type="entry name" value="CASEIN KINASE-RELATED"/>
    <property type="match status" value="1"/>
</dbReference>
<dbReference type="InterPro" id="IPR000719">
    <property type="entry name" value="Prot_kinase_dom"/>
</dbReference>
<dbReference type="PROSITE" id="PS00108">
    <property type="entry name" value="PROTEIN_KINASE_ST"/>
    <property type="match status" value="1"/>
</dbReference>
<accession>A0A6J1R4V7</accession>
<dbReference type="OrthoDB" id="5800476at2759"/>